<dbReference type="GO" id="GO:0005525">
    <property type="term" value="F:GTP binding"/>
    <property type="evidence" value="ECO:0007669"/>
    <property type="project" value="UniProtKB-KW"/>
</dbReference>
<keyword evidence="18" id="KW-0548">Nucleotidyltransferase</keyword>
<dbReference type="GO" id="GO:0009236">
    <property type="term" value="P:cobalamin biosynthetic process"/>
    <property type="evidence" value="ECO:0007669"/>
    <property type="project" value="UniProtKB-KW"/>
</dbReference>
<comment type="caution">
    <text evidence="18">The sequence shown here is derived from an EMBL/GenBank/DDBJ whole genome shotgun (WGS) entry which is preliminary data.</text>
</comment>
<comment type="similarity">
    <text evidence="7">Belongs to the CobU/CobP family.</text>
</comment>
<sequence length="134" mass="15567">MELFLGGCYQGKKEYVLKLHPECKGQVIEGENLPADWDGMIKELQEFENPVINHLHLWIRKCLEQQTEVELLADKLLETYPGLIFICDEIGNGIVPMDALERDYRERTGRLQIRIAEKAERVERIVCGISQRLK</sequence>
<evidence type="ECO:0000256" key="4">
    <source>
        <dbReference type="ARBA" id="ARBA00003889"/>
    </source>
</evidence>
<comment type="function">
    <text evidence="4">Catalyzes ATP-dependent phosphorylation of adenosylcobinamide and addition of GMP to adenosylcobinamide phosphate.</text>
</comment>
<evidence type="ECO:0000256" key="3">
    <source>
        <dbReference type="ARBA" id="ARBA00001522"/>
    </source>
</evidence>
<name>A0AAW4WEY2_9FIRM</name>
<dbReference type="RefSeq" id="WP_227709663.1">
    <property type="nucleotide sequence ID" value="NZ_JAJEQW010000002.1"/>
</dbReference>
<evidence type="ECO:0000256" key="10">
    <source>
        <dbReference type="ARBA" id="ARBA00022573"/>
    </source>
</evidence>
<protein>
    <recommendedName>
        <fullName evidence="16">Adenosylcobinamide kinase</fullName>
        <ecNumber evidence="8">2.7.1.156</ecNumber>
        <ecNumber evidence="9">2.7.7.62</ecNumber>
    </recommendedName>
    <alternativeName>
        <fullName evidence="17">Adenosylcobinamide-phosphate guanylyltransferase</fullName>
    </alternativeName>
</protein>
<comment type="pathway">
    <text evidence="6">Cofactor biosynthesis; adenosylcobalamin biosynthesis; adenosylcobalamin from cob(II)yrinate a,c-diamide: step 5/7.</text>
</comment>
<evidence type="ECO:0000313" key="18">
    <source>
        <dbReference type="EMBL" id="MCC2241300.1"/>
    </source>
</evidence>
<dbReference type="PANTHER" id="PTHR34848:SF1">
    <property type="entry name" value="BIFUNCTIONAL ADENOSYLCOBALAMIN BIOSYNTHESIS PROTEIN COBU"/>
    <property type="match status" value="1"/>
</dbReference>
<comment type="pathway">
    <text evidence="5">Cofactor biosynthesis; adenosylcobalamin biosynthesis; adenosylcobalamin from cob(II)yrinate a,c-diamide: step 6/7.</text>
</comment>
<dbReference type="InterPro" id="IPR027417">
    <property type="entry name" value="P-loop_NTPase"/>
</dbReference>
<evidence type="ECO:0000256" key="8">
    <source>
        <dbReference type="ARBA" id="ARBA00012016"/>
    </source>
</evidence>
<evidence type="ECO:0000313" key="19">
    <source>
        <dbReference type="Proteomes" id="UP001198893"/>
    </source>
</evidence>
<dbReference type="InterPro" id="IPR003203">
    <property type="entry name" value="CobU/CobP"/>
</dbReference>
<dbReference type="GO" id="GO:0005524">
    <property type="term" value="F:ATP binding"/>
    <property type="evidence" value="ECO:0007669"/>
    <property type="project" value="UniProtKB-KW"/>
</dbReference>
<comment type="catalytic activity">
    <reaction evidence="3">
        <text>adenosylcob(III)inamide + GTP = adenosylcob(III)inamide phosphate + GDP + H(+)</text>
        <dbReference type="Rhea" id="RHEA:15765"/>
        <dbReference type="ChEBI" id="CHEBI:2480"/>
        <dbReference type="ChEBI" id="CHEBI:15378"/>
        <dbReference type="ChEBI" id="CHEBI:37565"/>
        <dbReference type="ChEBI" id="CHEBI:58189"/>
        <dbReference type="ChEBI" id="CHEBI:58502"/>
        <dbReference type="EC" id="2.7.1.156"/>
    </reaction>
</comment>
<dbReference type="EC" id="2.7.1.156" evidence="8"/>
<proteinExistence type="inferred from homology"/>
<dbReference type="EC" id="2.7.7.62" evidence="9"/>
<evidence type="ECO:0000256" key="9">
    <source>
        <dbReference type="ARBA" id="ARBA00012523"/>
    </source>
</evidence>
<organism evidence="18 19">
    <name type="scientific">Roseburia amylophila</name>
    <dbReference type="NCBI Taxonomy" id="2981794"/>
    <lineage>
        <taxon>Bacteria</taxon>
        <taxon>Bacillati</taxon>
        <taxon>Bacillota</taxon>
        <taxon>Clostridia</taxon>
        <taxon>Lachnospirales</taxon>
        <taxon>Lachnospiraceae</taxon>
        <taxon>Roseburia</taxon>
    </lineage>
</organism>
<evidence type="ECO:0000256" key="2">
    <source>
        <dbReference type="ARBA" id="ARBA00000711"/>
    </source>
</evidence>
<evidence type="ECO:0000256" key="12">
    <source>
        <dbReference type="ARBA" id="ARBA00022741"/>
    </source>
</evidence>
<evidence type="ECO:0000256" key="17">
    <source>
        <dbReference type="ARBA" id="ARBA00030571"/>
    </source>
</evidence>
<keyword evidence="14" id="KW-0067">ATP-binding</keyword>
<evidence type="ECO:0000256" key="16">
    <source>
        <dbReference type="ARBA" id="ARBA00029570"/>
    </source>
</evidence>
<dbReference type="GO" id="GO:0043752">
    <property type="term" value="F:adenosylcobinamide kinase activity"/>
    <property type="evidence" value="ECO:0007669"/>
    <property type="project" value="UniProtKB-EC"/>
</dbReference>
<reference evidence="18" key="1">
    <citation type="submission" date="2021-10" db="EMBL/GenBank/DDBJ databases">
        <title>Anaerobic single-cell dispensing facilitates the cultivation of human gut bacteria.</title>
        <authorList>
            <person name="Afrizal A."/>
        </authorList>
    </citation>
    <scope>NUCLEOTIDE SEQUENCE</scope>
    <source>
        <strain evidence="18">CLA-AA-H204</strain>
    </source>
</reference>
<dbReference type="PANTHER" id="PTHR34848">
    <property type="match status" value="1"/>
</dbReference>
<evidence type="ECO:0000256" key="11">
    <source>
        <dbReference type="ARBA" id="ARBA00022679"/>
    </source>
</evidence>
<evidence type="ECO:0000256" key="15">
    <source>
        <dbReference type="ARBA" id="ARBA00023134"/>
    </source>
</evidence>
<dbReference type="Proteomes" id="UP001198893">
    <property type="component" value="Unassembled WGS sequence"/>
</dbReference>
<dbReference type="EMBL" id="JAJEQW010000002">
    <property type="protein sequence ID" value="MCC2241300.1"/>
    <property type="molecule type" value="Genomic_DNA"/>
</dbReference>
<dbReference type="Gene3D" id="3.40.50.300">
    <property type="entry name" value="P-loop containing nucleotide triphosphate hydrolases"/>
    <property type="match status" value="1"/>
</dbReference>
<accession>A0AAW4WEY2</accession>
<keyword evidence="11" id="KW-0808">Transferase</keyword>
<keyword evidence="15" id="KW-0342">GTP-binding</keyword>
<evidence type="ECO:0000256" key="14">
    <source>
        <dbReference type="ARBA" id="ARBA00022840"/>
    </source>
</evidence>
<dbReference type="AlphaFoldDB" id="A0AAW4WEY2"/>
<evidence type="ECO:0000256" key="7">
    <source>
        <dbReference type="ARBA" id="ARBA00007490"/>
    </source>
</evidence>
<evidence type="ECO:0000256" key="13">
    <source>
        <dbReference type="ARBA" id="ARBA00022777"/>
    </source>
</evidence>
<dbReference type="Pfam" id="PF02283">
    <property type="entry name" value="CobU"/>
    <property type="match status" value="1"/>
</dbReference>
<keyword evidence="12" id="KW-0547">Nucleotide-binding</keyword>
<dbReference type="GO" id="GO:0008820">
    <property type="term" value="F:cobinamide phosphate guanylyltransferase activity"/>
    <property type="evidence" value="ECO:0007669"/>
    <property type="project" value="UniProtKB-EC"/>
</dbReference>
<keyword evidence="13 18" id="KW-0418">Kinase</keyword>
<gene>
    <name evidence="18" type="ORF">LKD47_03130</name>
</gene>
<comment type="catalytic activity">
    <reaction evidence="1">
        <text>adenosylcob(III)inamide + ATP = adenosylcob(III)inamide phosphate + ADP + H(+)</text>
        <dbReference type="Rhea" id="RHEA:15769"/>
        <dbReference type="ChEBI" id="CHEBI:2480"/>
        <dbReference type="ChEBI" id="CHEBI:15378"/>
        <dbReference type="ChEBI" id="CHEBI:30616"/>
        <dbReference type="ChEBI" id="CHEBI:58502"/>
        <dbReference type="ChEBI" id="CHEBI:456216"/>
        <dbReference type="EC" id="2.7.1.156"/>
    </reaction>
</comment>
<evidence type="ECO:0000256" key="5">
    <source>
        <dbReference type="ARBA" id="ARBA00004692"/>
    </source>
</evidence>
<evidence type="ECO:0000256" key="6">
    <source>
        <dbReference type="ARBA" id="ARBA00005159"/>
    </source>
</evidence>
<dbReference type="SUPFAM" id="SSF52540">
    <property type="entry name" value="P-loop containing nucleoside triphosphate hydrolases"/>
    <property type="match status" value="1"/>
</dbReference>
<keyword evidence="10" id="KW-0169">Cobalamin biosynthesis</keyword>
<evidence type="ECO:0000256" key="1">
    <source>
        <dbReference type="ARBA" id="ARBA00000312"/>
    </source>
</evidence>
<comment type="catalytic activity">
    <reaction evidence="2">
        <text>adenosylcob(III)inamide phosphate + GTP + H(+) = adenosylcob(III)inamide-GDP + diphosphate</text>
        <dbReference type="Rhea" id="RHEA:22712"/>
        <dbReference type="ChEBI" id="CHEBI:15378"/>
        <dbReference type="ChEBI" id="CHEBI:33019"/>
        <dbReference type="ChEBI" id="CHEBI:37565"/>
        <dbReference type="ChEBI" id="CHEBI:58502"/>
        <dbReference type="ChEBI" id="CHEBI:60487"/>
        <dbReference type="EC" id="2.7.7.62"/>
    </reaction>
</comment>